<dbReference type="InterPro" id="IPR023404">
    <property type="entry name" value="rSAM_horseshoe"/>
</dbReference>
<dbReference type="InterPro" id="IPR006158">
    <property type="entry name" value="Cobalamin-bd"/>
</dbReference>
<dbReference type="GO" id="GO:0031419">
    <property type="term" value="F:cobalamin binding"/>
    <property type="evidence" value="ECO:0007669"/>
    <property type="project" value="InterPro"/>
</dbReference>
<dbReference type="InterPro" id="IPR034466">
    <property type="entry name" value="Methyltransferase_Class_B"/>
</dbReference>
<evidence type="ECO:0000256" key="2">
    <source>
        <dbReference type="ARBA" id="ARBA00022691"/>
    </source>
</evidence>
<dbReference type="CDD" id="cd02068">
    <property type="entry name" value="radical_SAM_B12_BD"/>
    <property type="match status" value="1"/>
</dbReference>
<dbReference type="GO" id="GO:0046872">
    <property type="term" value="F:metal ion binding"/>
    <property type="evidence" value="ECO:0007669"/>
    <property type="project" value="UniProtKB-KW"/>
</dbReference>
<dbReference type="InterPro" id="IPR036724">
    <property type="entry name" value="Cobalamin-bd_sf"/>
</dbReference>
<name>A0AAE7B7P4_9BACT</name>
<evidence type="ECO:0000313" key="9">
    <source>
        <dbReference type="Proteomes" id="UP000503482"/>
    </source>
</evidence>
<evidence type="ECO:0000256" key="5">
    <source>
        <dbReference type="ARBA" id="ARBA00023014"/>
    </source>
</evidence>
<dbReference type="InterPro" id="IPR025288">
    <property type="entry name" value="DUF4080"/>
</dbReference>
<dbReference type="InterPro" id="IPR007197">
    <property type="entry name" value="rSAM"/>
</dbReference>
<dbReference type="GO" id="GO:0051539">
    <property type="term" value="F:4 iron, 4 sulfur cluster binding"/>
    <property type="evidence" value="ECO:0007669"/>
    <property type="project" value="UniProtKB-KW"/>
</dbReference>
<proteinExistence type="predicted"/>
<sequence length="504" mass="58777">MKNIILTTLNARYSHSSLGLRYLLANLKELKNEAEILEFVINSSVQTIAEQILEKKPKIIGIAVYIWNAFDIGELVRIIKKVSPQTIVVLGGPEVSFQPLRVNFDMADYIVCGEGEVSFYNLCRELLDGNCTQPRTIHSPKVDLESIVLPYDDYTDFDIKNRHIYVENARGCPFECEFCLSSIETKMRYLDINVFLDELEKLWIRGARNFKFIDRTFNIKISYAKAILNYFLAKQEDYFLHFEVIPDNFPEELRDLIKQFKPGCLQLEVGIQTLNLDVAREIHRNLKIDKIKDNLKFLSTQTHAHMHIDLIIGLPSETIESFGKNLNQLYTLSTGEIQVGILKKLSGTTLDRHDKVYGMVYNDSPPYDILQNDLIDFSMMQKMKRFARFWDIVYNSGNFQKTTALLFEDGKVYENFYDLSIWLYKRSESTYKISLDRMAEFLFEYMLPKHDEELLANTILQDVMKVGGRKIPPFFKKIIPQNYDFAQKEVSKANKRQIVRQENE</sequence>
<comment type="cofactor">
    <cofactor evidence="1">
        <name>[4Fe-4S] cluster</name>
        <dbReference type="ChEBI" id="CHEBI:49883"/>
    </cofactor>
</comment>
<dbReference type="Pfam" id="PF02310">
    <property type="entry name" value="B12-binding"/>
    <property type="match status" value="1"/>
</dbReference>
<accession>A0AAE7B7P4</accession>
<evidence type="ECO:0000313" key="8">
    <source>
        <dbReference type="EMBL" id="QKF66839.1"/>
    </source>
</evidence>
<dbReference type="SUPFAM" id="SSF52242">
    <property type="entry name" value="Cobalamin (vitamin B12)-binding domain"/>
    <property type="match status" value="1"/>
</dbReference>
<dbReference type="PROSITE" id="PS51918">
    <property type="entry name" value="RADICAL_SAM"/>
    <property type="match status" value="1"/>
</dbReference>
<dbReference type="InterPro" id="IPR051198">
    <property type="entry name" value="BchE-like"/>
</dbReference>
<evidence type="ECO:0000259" key="6">
    <source>
        <dbReference type="PROSITE" id="PS51332"/>
    </source>
</evidence>
<dbReference type="PANTHER" id="PTHR43409">
    <property type="entry name" value="ANAEROBIC MAGNESIUM-PROTOPORPHYRIN IX MONOMETHYL ESTER CYCLASE-RELATED"/>
    <property type="match status" value="1"/>
</dbReference>
<dbReference type="KEGG" id="avp:AVENP_1285"/>
<gene>
    <name evidence="8" type="ORF">AVENP_1285</name>
</gene>
<dbReference type="Gene3D" id="3.40.50.280">
    <property type="entry name" value="Cobalamin-binding domain"/>
    <property type="match status" value="1"/>
</dbReference>
<dbReference type="AlphaFoldDB" id="A0AAE7B7P4"/>
<dbReference type="GO" id="GO:0005829">
    <property type="term" value="C:cytosol"/>
    <property type="evidence" value="ECO:0007669"/>
    <property type="project" value="TreeGrafter"/>
</dbReference>
<dbReference type="SFLD" id="SFLDG01082">
    <property type="entry name" value="B12-binding_domain_containing"/>
    <property type="match status" value="1"/>
</dbReference>
<protein>
    <submittedName>
        <fullName evidence="8">Radical SAM domain/B12 binding domain-containing protein (DUF4080 domain)</fullName>
    </submittedName>
</protein>
<reference evidence="8 9" key="1">
    <citation type="submission" date="2020-05" db="EMBL/GenBank/DDBJ databases">
        <title>Complete genome sequencing of Campylobacter and Arcobacter type strains.</title>
        <authorList>
            <person name="Miller W.G."/>
            <person name="Yee E."/>
        </authorList>
    </citation>
    <scope>NUCLEOTIDE SEQUENCE [LARGE SCALE GENOMIC DNA]</scope>
    <source>
        <strain evidence="8 9">LMG 26156</strain>
    </source>
</reference>
<dbReference type="SMART" id="SM00729">
    <property type="entry name" value="Elp3"/>
    <property type="match status" value="1"/>
</dbReference>
<keyword evidence="4" id="KW-0408">Iron</keyword>
<keyword evidence="5" id="KW-0411">Iron-sulfur</keyword>
<dbReference type="Proteomes" id="UP000503482">
    <property type="component" value="Chromosome"/>
</dbReference>
<dbReference type="PROSITE" id="PS51332">
    <property type="entry name" value="B12_BINDING"/>
    <property type="match status" value="1"/>
</dbReference>
<dbReference type="PANTHER" id="PTHR43409:SF16">
    <property type="entry name" value="SLR0320 PROTEIN"/>
    <property type="match status" value="1"/>
</dbReference>
<dbReference type="InterPro" id="IPR006638">
    <property type="entry name" value="Elp3/MiaA/NifB-like_rSAM"/>
</dbReference>
<dbReference type="EMBL" id="CP053840">
    <property type="protein sequence ID" value="QKF66839.1"/>
    <property type="molecule type" value="Genomic_DNA"/>
</dbReference>
<dbReference type="SFLD" id="SFLDG01123">
    <property type="entry name" value="methyltransferase_(Class_B)"/>
    <property type="match status" value="1"/>
</dbReference>
<keyword evidence="9" id="KW-1185">Reference proteome</keyword>
<evidence type="ECO:0000256" key="4">
    <source>
        <dbReference type="ARBA" id="ARBA00023004"/>
    </source>
</evidence>
<evidence type="ECO:0000256" key="1">
    <source>
        <dbReference type="ARBA" id="ARBA00001966"/>
    </source>
</evidence>
<dbReference type="Gene3D" id="3.80.30.20">
    <property type="entry name" value="tm_1862 like domain"/>
    <property type="match status" value="1"/>
</dbReference>
<dbReference type="SFLD" id="SFLDS00029">
    <property type="entry name" value="Radical_SAM"/>
    <property type="match status" value="1"/>
</dbReference>
<dbReference type="GO" id="GO:0003824">
    <property type="term" value="F:catalytic activity"/>
    <property type="evidence" value="ECO:0007669"/>
    <property type="project" value="InterPro"/>
</dbReference>
<dbReference type="SUPFAM" id="SSF102114">
    <property type="entry name" value="Radical SAM enzymes"/>
    <property type="match status" value="1"/>
</dbReference>
<evidence type="ECO:0000256" key="3">
    <source>
        <dbReference type="ARBA" id="ARBA00022723"/>
    </source>
</evidence>
<feature type="domain" description="Radical SAM core" evidence="7">
    <location>
        <begin position="158"/>
        <end position="387"/>
    </location>
</feature>
<feature type="domain" description="B12-binding" evidence="6">
    <location>
        <begin position="2"/>
        <end position="133"/>
    </location>
</feature>
<dbReference type="Pfam" id="PF13311">
    <property type="entry name" value="DUF4080"/>
    <property type="match status" value="1"/>
</dbReference>
<keyword evidence="2" id="KW-0949">S-adenosyl-L-methionine</keyword>
<organism evidence="8 9">
    <name type="scientific">Arcobacter venerupis</name>
    <dbReference type="NCBI Taxonomy" id="1054033"/>
    <lineage>
        <taxon>Bacteria</taxon>
        <taxon>Pseudomonadati</taxon>
        <taxon>Campylobacterota</taxon>
        <taxon>Epsilonproteobacteria</taxon>
        <taxon>Campylobacterales</taxon>
        <taxon>Arcobacteraceae</taxon>
        <taxon>Arcobacter</taxon>
    </lineage>
</organism>
<dbReference type="Pfam" id="PF04055">
    <property type="entry name" value="Radical_SAM"/>
    <property type="match status" value="1"/>
</dbReference>
<dbReference type="InterPro" id="IPR058240">
    <property type="entry name" value="rSAM_sf"/>
</dbReference>
<evidence type="ECO:0000259" key="7">
    <source>
        <dbReference type="PROSITE" id="PS51918"/>
    </source>
</evidence>
<dbReference type="RefSeq" id="WP_128358744.1">
    <property type="nucleotide sequence ID" value="NZ_CP053840.1"/>
</dbReference>
<keyword evidence="3" id="KW-0479">Metal-binding</keyword>